<dbReference type="InterPro" id="IPR019267">
    <property type="entry name" value="CRISPR-assoc_Cas6_C"/>
</dbReference>
<keyword evidence="3" id="KW-0378">Hydrolase</keyword>
<evidence type="ECO:0000259" key="6">
    <source>
        <dbReference type="Pfam" id="PF19308"/>
    </source>
</evidence>
<evidence type="ECO:0000313" key="7">
    <source>
        <dbReference type="EMBL" id="PZW32663.1"/>
    </source>
</evidence>
<evidence type="ECO:0000256" key="3">
    <source>
        <dbReference type="ARBA" id="ARBA00022801"/>
    </source>
</evidence>
<dbReference type="RefSeq" id="WP_111320912.1">
    <property type="nucleotide sequence ID" value="NZ_BIFX01000002.1"/>
</dbReference>
<keyword evidence="8" id="KW-1185">Reference proteome</keyword>
<accession>A0A326UJJ1</accession>
<dbReference type="GO" id="GO:0051607">
    <property type="term" value="P:defense response to virus"/>
    <property type="evidence" value="ECO:0007669"/>
    <property type="project" value="UniProtKB-KW"/>
</dbReference>
<dbReference type="CDD" id="cd21141">
    <property type="entry name" value="Cas6_III-like"/>
    <property type="match status" value="1"/>
</dbReference>
<evidence type="ECO:0000256" key="1">
    <source>
        <dbReference type="ARBA" id="ARBA00022722"/>
    </source>
</evidence>
<proteinExistence type="predicted"/>
<dbReference type="Pfam" id="PF10040">
    <property type="entry name" value="CRISPR_Cas6"/>
    <property type="match status" value="1"/>
</dbReference>
<dbReference type="GO" id="GO:0004519">
    <property type="term" value="F:endonuclease activity"/>
    <property type="evidence" value="ECO:0007669"/>
    <property type="project" value="UniProtKB-KW"/>
</dbReference>
<dbReference type="Pfam" id="PF19308">
    <property type="entry name" value="CRISPR_Cas6_N"/>
    <property type="match status" value="1"/>
</dbReference>
<evidence type="ECO:0000313" key="8">
    <source>
        <dbReference type="Proteomes" id="UP000248806"/>
    </source>
</evidence>
<dbReference type="AlphaFoldDB" id="A0A326UJJ1"/>
<sequence>MSATQDSLFALLLTLHPVEASTVPISSGHLVQSAFLDLIRQADPALSEWLHRPNQRRPYTISALQFPHLTPRQYVAAMYENRPMQVLPAHSYSFRITLLDTIIFQTLLDALLTKAHTLPIRIGEAHFAIHQIQSGTEPEQVRQSWAGSTTFQHIHTLAPARKRYRFEFASPTAFSKGQRPWGKKLALLPEPGSVFESLARQWETFAPAGLRLSDAELLPRQLESWCTENVIVHHYELQSCYVPSGSYGHNGFIGNITYEVKGNPTAPEARWLTPLARFAYYSGVGTKTSMGMGQTRCIPATLSTEKERKNGSSVTS</sequence>
<evidence type="ECO:0000259" key="5">
    <source>
        <dbReference type="Pfam" id="PF10040"/>
    </source>
</evidence>
<dbReference type="Gene3D" id="3.30.70.1900">
    <property type="match status" value="1"/>
</dbReference>
<dbReference type="OrthoDB" id="425607at2"/>
<dbReference type="InterPro" id="IPR045648">
    <property type="entry name" value="CRISPR-assoc_Cas6-like_N"/>
</dbReference>
<feature type="domain" description="CRISPR-associated protein Cas6 C-terminal" evidence="5">
    <location>
        <begin position="167"/>
        <end position="295"/>
    </location>
</feature>
<dbReference type="GO" id="GO:0016788">
    <property type="term" value="F:hydrolase activity, acting on ester bonds"/>
    <property type="evidence" value="ECO:0007669"/>
    <property type="project" value="InterPro"/>
</dbReference>
<feature type="domain" description="CRISPR-associated protein Cas6-like N-terminal" evidence="6">
    <location>
        <begin position="9"/>
        <end position="154"/>
    </location>
</feature>
<reference evidence="7 8" key="1">
    <citation type="submission" date="2018-06" db="EMBL/GenBank/DDBJ databases">
        <title>Genomic Encyclopedia of Archaeal and Bacterial Type Strains, Phase II (KMG-II): from individual species to whole genera.</title>
        <authorList>
            <person name="Goeker M."/>
        </authorList>
    </citation>
    <scope>NUCLEOTIDE SEQUENCE [LARGE SCALE GENOMIC DNA]</scope>
    <source>
        <strain evidence="7 8">ATCC BAA-1881</strain>
    </source>
</reference>
<dbReference type="EMBL" id="QKUF01000004">
    <property type="protein sequence ID" value="PZW32663.1"/>
    <property type="molecule type" value="Genomic_DNA"/>
</dbReference>
<comment type="caution">
    <text evidence="7">The sequence shown here is derived from an EMBL/GenBank/DDBJ whole genome shotgun (WGS) entry which is preliminary data.</text>
</comment>
<evidence type="ECO:0000256" key="4">
    <source>
        <dbReference type="ARBA" id="ARBA00023118"/>
    </source>
</evidence>
<keyword evidence="2" id="KW-0255">Endonuclease</keyword>
<name>A0A326UJJ1_THEHA</name>
<organism evidence="7 8">
    <name type="scientific">Thermosporothrix hazakensis</name>
    <dbReference type="NCBI Taxonomy" id="644383"/>
    <lineage>
        <taxon>Bacteria</taxon>
        <taxon>Bacillati</taxon>
        <taxon>Chloroflexota</taxon>
        <taxon>Ktedonobacteria</taxon>
        <taxon>Ktedonobacterales</taxon>
        <taxon>Thermosporotrichaceae</taxon>
        <taxon>Thermosporothrix</taxon>
    </lineage>
</organism>
<gene>
    <name evidence="7" type="ORF">EI42_01755</name>
</gene>
<dbReference type="NCBIfam" id="TIGR01877">
    <property type="entry name" value="cas_cas6"/>
    <property type="match status" value="1"/>
</dbReference>
<dbReference type="Proteomes" id="UP000248806">
    <property type="component" value="Unassembled WGS sequence"/>
</dbReference>
<protein>
    <submittedName>
        <fullName evidence="7">CRISPR-associated endoribonuclease Cas6</fullName>
    </submittedName>
</protein>
<dbReference type="InterPro" id="IPR045747">
    <property type="entry name" value="CRISPR-assoc_prot_Cas6_N_sf"/>
</dbReference>
<dbReference type="Gene3D" id="3.30.70.1890">
    <property type="match status" value="1"/>
</dbReference>
<dbReference type="InterPro" id="IPR010156">
    <property type="entry name" value="CRISPR-assoc_prot_Cas6"/>
</dbReference>
<evidence type="ECO:0000256" key="2">
    <source>
        <dbReference type="ARBA" id="ARBA00022759"/>
    </source>
</evidence>
<keyword evidence="1" id="KW-0540">Nuclease</keyword>
<keyword evidence="4" id="KW-0051">Antiviral defense</keyword>